<organism evidence="9 10">
    <name type="scientific">Ophiobolus disseminans</name>
    <dbReference type="NCBI Taxonomy" id="1469910"/>
    <lineage>
        <taxon>Eukaryota</taxon>
        <taxon>Fungi</taxon>
        <taxon>Dikarya</taxon>
        <taxon>Ascomycota</taxon>
        <taxon>Pezizomycotina</taxon>
        <taxon>Dothideomycetes</taxon>
        <taxon>Pleosporomycetidae</taxon>
        <taxon>Pleosporales</taxon>
        <taxon>Pleosporineae</taxon>
        <taxon>Phaeosphaeriaceae</taxon>
        <taxon>Ophiobolus</taxon>
    </lineage>
</organism>
<evidence type="ECO:0000256" key="3">
    <source>
        <dbReference type="ARBA" id="ARBA00023295"/>
    </source>
</evidence>
<dbReference type="GO" id="GO:0016757">
    <property type="term" value="F:glycosyltransferase activity"/>
    <property type="evidence" value="ECO:0007669"/>
    <property type="project" value="TreeGrafter"/>
</dbReference>
<evidence type="ECO:0000256" key="1">
    <source>
        <dbReference type="ARBA" id="ARBA00022729"/>
    </source>
</evidence>
<dbReference type="GO" id="GO:0004553">
    <property type="term" value="F:hydrolase activity, hydrolyzing O-glycosyl compounds"/>
    <property type="evidence" value="ECO:0007669"/>
    <property type="project" value="InterPro"/>
</dbReference>
<dbReference type="GO" id="GO:0005975">
    <property type="term" value="P:carbohydrate metabolic process"/>
    <property type="evidence" value="ECO:0007669"/>
    <property type="project" value="InterPro"/>
</dbReference>
<sequence>MVGAALSAVFVFAAFAASATAAKCSKDSHCPSDSPCCSLYGECGVGAFCLGGCDPLMSHSFDSCVPGPVCKSAKYSLDSLSDVQSIDKYLGDASKINWQSQGMPAIYTDPSSGKKSTLLTMSKGTVGTLLASTHYVWYGKICSKLSTAQGKGVVTAFILMSDVKDEIDFEWVGVDTSHVQSNFYSQGVTNYKNGNNLTVQGGSTLTEHEYCLDWKPDTLDWYIDGSKTRSLERKSTWNSTSGRFDYPQTPARIMLSLWPAGLSTNEKGTIDWAGGEIDWNSPYMANGYYFARFSEVSVECYDPPSGAQKKGSKSYQYTDERGTNDTVAITDKQVILGSLLGTGEKPGDAPKSSDPKPTGNAATVPGGISGGGSRADAESAAPAAASSTPGVNAPDGNQIVGGADQQNGFYQGGNGNSGSSSTGAGSTVEPRLGGSVLAIVVAIFGLCVL</sequence>
<keyword evidence="3" id="KW-0326">Glycosidase</keyword>
<feature type="compositionally biased region" description="Low complexity" evidence="6">
    <location>
        <begin position="378"/>
        <end position="387"/>
    </location>
</feature>
<dbReference type="PANTHER" id="PTHR10963:SF22">
    <property type="entry name" value="GLYCOSIDASE CRH2-RELATED"/>
    <property type="match status" value="1"/>
</dbReference>
<comment type="function">
    <text evidence="5">Dual chitinase/transglycosylase that plays a role in cell wall architecture. Chitinase and transglycosylase activities are coupled. Required for the polysaccharide cross-linking at the septa and the cell wall. More specifically, transfers chitin to 1,6-beta-glucan in the cell wall.</text>
</comment>
<keyword evidence="1 7" id="KW-0732">Signal</keyword>
<feature type="compositionally biased region" description="Basic and acidic residues" evidence="6">
    <location>
        <begin position="345"/>
        <end position="354"/>
    </location>
</feature>
<name>A0A6A6ZNE3_9PLEO</name>
<dbReference type="Pfam" id="PF00722">
    <property type="entry name" value="Glyco_hydro_16"/>
    <property type="match status" value="1"/>
</dbReference>
<evidence type="ECO:0000313" key="9">
    <source>
        <dbReference type="EMBL" id="KAF2822611.1"/>
    </source>
</evidence>
<feature type="compositionally biased region" description="Low complexity" evidence="6">
    <location>
        <begin position="417"/>
        <end position="427"/>
    </location>
</feature>
<feature type="chain" id="PRO_5025346688" description="GH16 domain-containing protein" evidence="7">
    <location>
        <begin position="22"/>
        <end position="449"/>
    </location>
</feature>
<dbReference type="Gene3D" id="2.60.120.200">
    <property type="match status" value="1"/>
</dbReference>
<reference evidence="9" key="1">
    <citation type="journal article" date="2020" name="Stud. Mycol.">
        <title>101 Dothideomycetes genomes: a test case for predicting lifestyles and emergence of pathogens.</title>
        <authorList>
            <person name="Haridas S."/>
            <person name="Albert R."/>
            <person name="Binder M."/>
            <person name="Bloem J."/>
            <person name="Labutti K."/>
            <person name="Salamov A."/>
            <person name="Andreopoulos B."/>
            <person name="Baker S."/>
            <person name="Barry K."/>
            <person name="Bills G."/>
            <person name="Bluhm B."/>
            <person name="Cannon C."/>
            <person name="Castanera R."/>
            <person name="Culley D."/>
            <person name="Daum C."/>
            <person name="Ezra D."/>
            <person name="Gonzalez J."/>
            <person name="Henrissat B."/>
            <person name="Kuo A."/>
            <person name="Liang C."/>
            <person name="Lipzen A."/>
            <person name="Lutzoni F."/>
            <person name="Magnuson J."/>
            <person name="Mondo S."/>
            <person name="Nolan M."/>
            <person name="Ohm R."/>
            <person name="Pangilinan J."/>
            <person name="Park H.-J."/>
            <person name="Ramirez L."/>
            <person name="Alfaro M."/>
            <person name="Sun H."/>
            <person name="Tritt A."/>
            <person name="Yoshinaga Y."/>
            <person name="Zwiers L.-H."/>
            <person name="Turgeon B."/>
            <person name="Goodwin S."/>
            <person name="Spatafora J."/>
            <person name="Crous P."/>
            <person name="Grigoriev I."/>
        </authorList>
    </citation>
    <scope>NUCLEOTIDE SEQUENCE</scope>
    <source>
        <strain evidence="9">CBS 113818</strain>
    </source>
</reference>
<protein>
    <recommendedName>
        <fullName evidence="8">GH16 domain-containing protein</fullName>
    </recommendedName>
</protein>
<dbReference type="InterPro" id="IPR013320">
    <property type="entry name" value="ConA-like_dom_sf"/>
</dbReference>
<accession>A0A6A6ZNE3</accession>
<feature type="domain" description="GH16" evidence="8">
    <location>
        <begin position="58"/>
        <end position="288"/>
    </location>
</feature>
<dbReference type="InterPro" id="IPR000757">
    <property type="entry name" value="Beta-glucanase-like"/>
</dbReference>
<proteinExistence type="inferred from homology"/>
<feature type="signal peptide" evidence="7">
    <location>
        <begin position="1"/>
        <end position="21"/>
    </location>
</feature>
<dbReference type="AlphaFoldDB" id="A0A6A6ZNE3"/>
<dbReference type="EMBL" id="MU006234">
    <property type="protein sequence ID" value="KAF2822611.1"/>
    <property type="molecule type" value="Genomic_DNA"/>
</dbReference>
<dbReference type="Proteomes" id="UP000799424">
    <property type="component" value="Unassembled WGS sequence"/>
</dbReference>
<evidence type="ECO:0000256" key="4">
    <source>
        <dbReference type="ARBA" id="ARBA00038074"/>
    </source>
</evidence>
<keyword evidence="10" id="KW-1185">Reference proteome</keyword>
<keyword evidence="2" id="KW-0378">Hydrolase</keyword>
<dbReference type="GO" id="GO:0009277">
    <property type="term" value="C:fungal-type cell wall"/>
    <property type="evidence" value="ECO:0007669"/>
    <property type="project" value="TreeGrafter"/>
</dbReference>
<comment type="similarity">
    <text evidence="4">Belongs to the glycosyl hydrolase 16 family. CRH1 subfamily.</text>
</comment>
<dbReference type="InterPro" id="IPR050546">
    <property type="entry name" value="Glycosyl_Hydrlase_16"/>
</dbReference>
<dbReference type="PROSITE" id="PS51762">
    <property type="entry name" value="GH16_2"/>
    <property type="match status" value="1"/>
</dbReference>
<evidence type="ECO:0000256" key="6">
    <source>
        <dbReference type="SAM" id="MobiDB-lite"/>
    </source>
</evidence>
<dbReference type="GO" id="GO:0031505">
    <property type="term" value="P:fungal-type cell wall organization"/>
    <property type="evidence" value="ECO:0007669"/>
    <property type="project" value="TreeGrafter"/>
</dbReference>
<dbReference type="SUPFAM" id="SSF49899">
    <property type="entry name" value="Concanavalin A-like lectins/glucanases"/>
    <property type="match status" value="1"/>
</dbReference>
<dbReference type="FunFam" id="2.60.120.200:FF:000159">
    <property type="entry name" value="Glycosidase"/>
    <property type="match status" value="1"/>
</dbReference>
<gene>
    <name evidence="9" type="ORF">CC86DRAFT_458413</name>
</gene>
<evidence type="ECO:0000256" key="7">
    <source>
        <dbReference type="SAM" id="SignalP"/>
    </source>
</evidence>
<evidence type="ECO:0000256" key="5">
    <source>
        <dbReference type="ARBA" id="ARBA00093308"/>
    </source>
</evidence>
<dbReference type="PANTHER" id="PTHR10963">
    <property type="entry name" value="GLYCOSYL HYDROLASE-RELATED"/>
    <property type="match status" value="1"/>
</dbReference>
<dbReference type="OrthoDB" id="4781at2759"/>
<feature type="region of interest" description="Disordered" evidence="6">
    <location>
        <begin position="339"/>
        <end position="429"/>
    </location>
</feature>
<evidence type="ECO:0000256" key="2">
    <source>
        <dbReference type="ARBA" id="ARBA00022801"/>
    </source>
</evidence>
<evidence type="ECO:0000313" key="10">
    <source>
        <dbReference type="Proteomes" id="UP000799424"/>
    </source>
</evidence>
<evidence type="ECO:0000259" key="8">
    <source>
        <dbReference type="PROSITE" id="PS51762"/>
    </source>
</evidence>